<evidence type="ECO:0000256" key="4">
    <source>
        <dbReference type="ARBA" id="ARBA00022989"/>
    </source>
</evidence>
<evidence type="ECO:0000256" key="1">
    <source>
        <dbReference type="ARBA" id="ARBA00004651"/>
    </source>
</evidence>
<sequence>MTILLLAAAAGLGGTVRYLLDVWLSHLRWGAIPLATPLINITGSFALGLLTALAAGTAATASGPAWLTVLGVGFLGGCTTLSTASVDTARLLAARRIRAALGARMVGDRNSVVSPSCGCRRGSARRRAAD</sequence>
<evidence type="ECO:0000313" key="12">
    <source>
        <dbReference type="Proteomes" id="UP000651517"/>
    </source>
</evidence>
<comment type="caution">
    <text evidence="11">The sequence shown here is derived from an EMBL/GenBank/DDBJ whole genome shotgun (WGS) entry which is preliminary data.</text>
</comment>
<dbReference type="InterPro" id="IPR003691">
    <property type="entry name" value="FluC"/>
</dbReference>
<keyword evidence="3 10" id="KW-0812">Transmembrane</keyword>
<comment type="catalytic activity">
    <reaction evidence="8">
        <text>fluoride(in) = fluoride(out)</text>
        <dbReference type="Rhea" id="RHEA:76159"/>
        <dbReference type="ChEBI" id="CHEBI:17051"/>
    </reaction>
    <physiologicalReaction direction="left-to-right" evidence="8">
        <dbReference type="Rhea" id="RHEA:76160"/>
    </physiologicalReaction>
</comment>
<comment type="caution">
    <text evidence="10">Lacks conserved residue(s) required for the propagation of feature annotation.</text>
</comment>
<evidence type="ECO:0000256" key="7">
    <source>
        <dbReference type="ARBA" id="ARBA00035120"/>
    </source>
</evidence>
<comment type="activity regulation">
    <text evidence="10">Na(+) is not transported, but it plays an essential structural role and its presence is essential for fluoride channel function.</text>
</comment>
<evidence type="ECO:0000256" key="2">
    <source>
        <dbReference type="ARBA" id="ARBA00022475"/>
    </source>
</evidence>
<evidence type="ECO:0000256" key="8">
    <source>
        <dbReference type="ARBA" id="ARBA00035585"/>
    </source>
</evidence>
<comment type="function">
    <text evidence="9 10">Fluoride-specific ion channel. Important for reducing fluoride concentration in the cell, thus reducing its toxicity.</text>
</comment>
<dbReference type="EMBL" id="JACSPY010000008">
    <property type="protein sequence ID" value="MBD8021044.1"/>
    <property type="molecule type" value="Genomic_DNA"/>
</dbReference>
<dbReference type="RefSeq" id="WP_191726454.1">
    <property type="nucleotide sequence ID" value="NZ_JACSPY010000008.1"/>
</dbReference>
<keyword evidence="10" id="KW-0813">Transport</keyword>
<dbReference type="Pfam" id="PF02537">
    <property type="entry name" value="CRCB"/>
    <property type="match status" value="1"/>
</dbReference>
<feature type="binding site" evidence="10">
    <location>
        <position position="76"/>
    </location>
    <ligand>
        <name>Na(+)</name>
        <dbReference type="ChEBI" id="CHEBI:29101"/>
        <note>structural</note>
    </ligand>
</feature>
<keyword evidence="10" id="KW-0479">Metal-binding</keyword>
<comment type="similarity">
    <text evidence="7 10">Belongs to the fluoride channel Fluc/FEX (TC 1.A.43) family.</text>
</comment>
<evidence type="ECO:0000256" key="10">
    <source>
        <dbReference type="HAMAP-Rule" id="MF_00454"/>
    </source>
</evidence>
<protein>
    <recommendedName>
        <fullName evidence="10">Fluoride-specific ion channel FluC</fullName>
    </recommendedName>
</protein>
<dbReference type="HAMAP" id="MF_00454">
    <property type="entry name" value="FluC"/>
    <property type="match status" value="1"/>
</dbReference>
<accession>A0ABR8WVF3</accession>
<proteinExistence type="inferred from homology"/>
<keyword evidence="10" id="KW-0915">Sodium</keyword>
<organism evidence="11 12">
    <name type="scientific">Brevibacterium gallinarum</name>
    <dbReference type="NCBI Taxonomy" id="2762220"/>
    <lineage>
        <taxon>Bacteria</taxon>
        <taxon>Bacillati</taxon>
        <taxon>Actinomycetota</taxon>
        <taxon>Actinomycetes</taxon>
        <taxon>Micrococcales</taxon>
        <taxon>Brevibacteriaceae</taxon>
        <taxon>Brevibacterium</taxon>
    </lineage>
</organism>
<evidence type="ECO:0000256" key="6">
    <source>
        <dbReference type="ARBA" id="ARBA00023303"/>
    </source>
</evidence>
<feature type="transmembrane region" description="Helical" evidence="10">
    <location>
        <begin position="29"/>
        <end position="53"/>
    </location>
</feature>
<evidence type="ECO:0000313" key="11">
    <source>
        <dbReference type="EMBL" id="MBD8021044.1"/>
    </source>
</evidence>
<evidence type="ECO:0000256" key="5">
    <source>
        <dbReference type="ARBA" id="ARBA00023136"/>
    </source>
</evidence>
<keyword evidence="10" id="KW-0406">Ion transport</keyword>
<keyword evidence="4 10" id="KW-1133">Transmembrane helix</keyword>
<evidence type="ECO:0000256" key="3">
    <source>
        <dbReference type="ARBA" id="ARBA00022692"/>
    </source>
</evidence>
<keyword evidence="2 10" id="KW-1003">Cell membrane</keyword>
<evidence type="ECO:0000256" key="9">
    <source>
        <dbReference type="ARBA" id="ARBA00049940"/>
    </source>
</evidence>
<reference evidence="11 12" key="1">
    <citation type="submission" date="2020-08" db="EMBL/GenBank/DDBJ databases">
        <title>A Genomic Blueprint of the Chicken Gut Microbiome.</title>
        <authorList>
            <person name="Gilroy R."/>
            <person name="Ravi A."/>
            <person name="Getino M."/>
            <person name="Pursley I."/>
            <person name="Horton D.L."/>
            <person name="Alikhan N.-F."/>
            <person name="Baker D."/>
            <person name="Gharbi K."/>
            <person name="Hall N."/>
            <person name="Watson M."/>
            <person name="Adriaenssens E.M."/>
            <person name="Foster-Nyarko E."/>
            <person name="Jarju S."/>
            <person name="Secka A."/>
            <person name="Antonio M."/>
            <person name="Oren A."/>
            <person name="Chaudhuri R."/>
            <person name="La Ragione R.M."/>
            <person name="Hildebrand F."/>
            <person name="Pallen M.J."/>
        </authorList>
    </citation>
    <scope>NUCLEOTIDE SEQUENCE [LARGE SCALE GENOMIC DNA]</scope>
    <source>
        <strain evidence="11 12">Re57</strain>
    </source>
</reference>
<keyword evidence="5 10" id="KW-0472">Membrane</keyword>
<keyword evidence="6 10" id="KW-0407">Ion channel</keyword>
<feature type="transmembrane region" description="Helical" evidence="10">
    <location>
        <begin position="65"/>
        <end position="86"/>
    </location>
</feature>
<comment type="subcellular location">
    <subcellularLocation>
        <location evidence="1 10">Cell membrane</location>
        <topology evidence="1 10">Multi-pass membrane protein</topology>
    </subcellularLocation>
</comment>
<keyword evidence="12" id="KW-1185">Reference proteome</keyword>
<feature type="binding site" evidence="10">
    <location>
        <position position="79"/>
    </location>
    <ligand>
        <name>Na(+)</name>
        <dbReference type="ChEBI" id="CHEBI:29101"/>
        <note>structural</note>
    </ligand>
</feature>
<gene>
    <name evidence="10" type="primary">fluC</name>
    <name evidence="10" type="synonym">crcB</name>
    <name evidence="11" type="ORF">H9634_09660</name>
</gene>
<name>A0ABR8WVF3_9MICO</name>
<dbReference type="Proteomes" id="UP000651517">
    <property type="component" value="Unassembled WGS sequence"/>
</dbReference>